<feature type="compositionally biased region" description="Polar residues" evidence="1">
    <location>
        <begin position="93"/>
        <end position="109"/>
    </location>
</feature>
<keyword evidence="3" id="KW-1185">Reference proteome</keyword>
<comment type="caution">
    <text evidence="2">The sequence shown here is derived from an EMBL/GenBank/DDBJ whole genome shotgun (WGS) entry which is preliminary data.</text>
</comment>
<name>A0A1C7MEA0_GRIFR</name>
<dbReference type="OrthoDB" id="10006572at2759"/>
<sequence length="134" mass="14832">MVSAYLPSSSLTRCKWLETVQTITQQIVVDNEVLAVLMYHIERTADSTTQAPFAELMGFQKYPWRSVSASQPFVSPPLSPNSPTFTHEYASSAPVSPQSPNFPQGEETSLSSALSFSRPMYGSVPNSMHPPRMF</sequence>
<evidence type="ECO:0000313" key="2">
    <source>
        <dbReference type="EMBL" id="OBZ75245.1"/>
    </source>
</evidence>
<gene>
    <name evidence="2" type="ORF">A0H81_04398</name>
</gene>
<protein>
    <submittedName>
        <fullName evidence="2">Uncharacterized protein</fullName>
    </submittedName>
</protein>
<dbReference type="AlphaFoldDB" id="A0A1C7MEA0"/>
<dbReference type="STRING" id="5627.A0A1C7MEA0"/>
<accession>A0A1C7MEA0</accession>
<evidence type="ECO:0000256" key="1">
    <source>
        <dbReference type="SAM" id="MobiDB-lite"/>
    </source>
</evidence>
<proteinExistence type="predicted"/>
<dbReference type="EMBL" id="LUGG01000004">
    <property type="protein sequence ID" value="OBZ75245.1"/>
    <property type="molecule type" value="Genomic_DNA"/>
</dbReference>
<organism evidence="2 3">
    <name type="scientific">Grifola frondosa</name>
    <name type="common">Maitake</name>
    <name type="synonym">Polyporus frondosus</name>
    <dbReference type="NCBI Taxonomy" id="5627"/>
    <lineage>
        <taxon>Eukaryota</taxon>
        <taxon>Fungi</taxon>
        <taxon>Dikarya</taxon>
        <taxon>Basidiomycota</taxon>
        <taxon>Agaricomycotina</taxon>
        <taxon>Agaricomycetes</taxon>
        <taxon>Polyporales</taxon>
        <taxon>Grifolaceae</taxon>
        <taxon>Grifola</taxon>
    </lineage>
</organism>
<feature type="region of interest" description="Disordered" evidence="1">
    <location>
        <begin position="70"/>
        <end position="109"/>
    </location>
</feature>
<reference evidence="2 3" key="1">
    <citation type="submission" date="2016-03" db="EMBL/GenBank/DDBJ databases">
        <title>Whole genome sequencing of Grifola frondosa 9006-11.</title>
        <authorList>
            <person name="Min B."/>
            <person name="Park H."/>
            <person name="Kim J.-G."/>
            <person name="Cho H."/>
            <person name="Oh Y.-L."/>
            <person name="Kong W.-S."/>
            <person name="Choi I.-G."/>
        </authorList>
    </citation>
    <scope>NUCLEOTIDE SEQUENCE [LARGE SCALE GENOMIC DNA]</scope>
    <source>
        <strain evidence="2 3">9006-11</strain>
    </source>
</reference>
<dbReference type="Proteomes" id="UP000092993">
    <property type="component" value="Unassembled WGS sequence"/>
</dbReference>
<evidence type="ECO:0000313" key="3">
    <source>
        <dbReference type="Proteomes" id="UP000092993"/>
    </source>
</evidence>